<keyword evidence="8" id="KW-0133">Cell shape</keyword>
<keyword evidence="6" id="KW-0808">Transferase</keyword>
<dbReference type="CDD" id="cd00063">
    <property type="entry name" value="FN3"/>
    <property type="match status" value="1"/>
</dbReference>
<comment type="catalytic activity">
    <reaction evidence="13">
        <text>Preferential cleavage: (Ac)2-L-Lys-D-Ala-|-D-Ala. Also transpeptidation of peptidyl-alanyl moieties that are N-acyl substituents of D-alanine.</text>
        <dbReference type="EC" id="3.4.16.4"/>
    </reaction>
</comment>
<gene>
    <name evidence="19" type="ORF">FPZ49_16785</name>
</gene>
<dbReference type="EMBL" id="VNJI01000020">
    <property type="protein sequence ID" value="TVY08712.1"/>
    <property type="molecule type" value="Genomic_DNA"/>
</dbReference>
<dbReference type="OrthoDB" id="9766909at2"/>
<evidence type="ECO:0000256" key="14">
    <source>
        <dbReference type="ARBA" id="ARBA00049902"/>
    </source>
</evidence>
<dbReference type="InterPro" id="IPR003961">
    <property type="entry name" value="FN3_dom"/>
</dbReference>
<organism evidence="19 20">
    <name type="scientific">Paenibacillus cremeus</name>
    <dbReference type="NCBI Taxonomy" id="2163881"/>
    <lineage>
        <taxon>Bacteria</taxon>
        <taxon>Bacillati</taxon>
        <taxon>Bacillota</taxon>
        <taxon>Bacilli</taxon>
        <taxon>Bacillales</taxon>
        <taxon>Paenibacillaceae</taxon>
        <taxon>Paenibacillus</taxon>
    </lineage>
</organism>
<name>A0A559K9B3_9BACL</name>
<evidence type="ECO:0000256" key="4">
    <source>
        <dbReference type="ARBA" id="ARBA00022670"/>
    </source>
</evidence>
<dbReference type="Proteomes" id="UP000317036">
    <property type="component" value="Unassembled WGS sequence"/>
</dbReference>
<dbReference type="PANTHER" id="PTHR32282:SF11">
    <property type="entry name" value="PENICILLIN-BINDING PROTEIN 1B"/>
    <property type="match status" value="1"/>
</dbReference>
<keyword evidence="16" id="KW-0812">Transmembrane</keyword>
<evidence type="ECO:0000256" key="11">
    <source>
        <dbReference type="ARBA" id="ARBA00023268"/>
    </source>
</evidence>
<evidence type="ECO:0000259" key="18">
    <source>
        <dbReference type="Pfam" id="PF00912"/>
    </source>
</evidence>
<evidence type="ECO:0000256" key="9">
    <source>
        <dbReference type="ARBA" id="ARBA00022984"/>
    </source>
</evidence>
<dbReference type="Gene3D" id="3.40.710.10">
    <property type="entry name" value="DD-peptidase/beta-lactamase superfamily"/>
    <property type="match status" value="1"/>
</dbReference>
<dbReference type="Pfam" id="PF00912">
    <property type="entry name" value="Transgly"/>
    <property type="match status" value="1"/>
</dbReference>
<feature type="compositionally biased region" description="Pro residues" evidence="15">
    <location>
        <begin position="919"/>
        <end position="936"/>
    </location>
</feature>
<dbReference type="GO" id="GO:0071555">
    <property type="term" value="P:cell wall organization"/>
    <property type="evidence" value="ECO:0007669"/>
    <property type="project" value="UniProtKB-KW"/>
</dbReference>
<keyword evidence="3 19" id="KW-0121">Carboxypeptidase</keyword>
<keyword evidence="5" id="KW-0328">Glycosyltransferase</keyword>
<dbReference type="RefSeq" id="WP_144848848.1">
    <property type="nucleotide sequence ID" value="NZ_VNJI01000020.1"/>
</dbReference>
<keyword evidence="11" id="KW-0511">Multifunctional enzyme</keyword>
<dbReference type="SUPFAM" id="SSF56601">
    <property type="entry name" value="beta-lactamase/transpeptidase-like"/>
    <property type="match status" value="1"/>
</dbReference>
<dbReference type="Gene3D" id="2.60.40.10">
    <property type="entry name" value="Immunoglobulins"/>
    <property type="match status" value="2"/>
</dbReference>
<keyword evidence="20" id="KW-1185">Reference proteome</keyword>
<evidence type="ECO:0000256" key="2">
    <source>
        <dbReference type="ARBA" id="ARBA00022475"/>
    </source>
</evidence>
<dbReference type="InterPro" id="IPR001460">
    <property type="entry name" value="PCN-bd_Tpept"/>
</dbReference>
<dbReference type="InterPro" id="IPR050396">
    <property type="entry name" value="Glycosyltr_51/Transpeptidase"/>
</dbReference>
<dbReference type="GO" id="GO:0006508">
    <property type="term" value="P:proteolysis"/>
    <property type="evidence" value="ECO:0007669"/>
    <property type="project" value="UniProtKB-KW"/>
</dbReference>
<evidence type="ECO:0000313" key="19">
    <source>
        <dbReference type="EMBL" id="TVY08712.1"/>
    </source>
</evidence>
<keyword evidence="16" id="KW-1133">Transmembrane helix</keyword>
<evidence type="ECO:0000256" key="8">
    <source>
        <dbReference type="ARBA" id="ARBA00022960"/>
    </source>
</evidence>
<sequence>METETKQRNYKRILFKTGKYILITIKWFFIAGIIGAFLGGGVAFGYVSALVKDDPVRSKQMMMEQMSVNALTGFVYFRDDTVVGQLRTEEDRRLAGMNDIPQLVLDAVFSIEDNDFYNHPGIDIKGTVRAVVQKLLNEDVQTGGSTITQQIARRVFLTLEKADSRKAKEIFLSLRMERLMSKEEILLAYLNKIPYGNGSSGYNLYGIKAAAKGIFNIDDLKKMNLAQAAYLAGLPQQPSNYSAFTSKGQFDGAAFKRAVTRQQLVLRRMVEENKITEAQYDEAMQFDLKSSLAEPAKKAYNTYPYLMIEVEKEAAKALLKVQQPKLNAQTNPDAYNEALKNMQAQLSRGGYHVYTTIDKEIYDGLRDIAKDNNNFSPRDPVKGDEQIGAVMMDSKTGAILGMIEGRDFLTEQLNHATQAYRQPGSTMKPIAAYIPAIEKGAIGPASIIDDAPVILKDGTKVGYHIPENWDDGFHGLITARRALNQSYNIPAIKLFLDVVGIKEAWDFAKKMGINSITKEDYVAQTGVIGGLKYGVSVKEMTNAYATIGNKGQFNEAYLIRKITDSEGKVIFEHESKPSTVFSEQTAYLMTDMMRTVITAGTATDLMSNFKHYKKVPIVGKTGSTQDDADAWFMGYTPDITMGVWAGYELPINKLSKKTGGTNRAKNIWAMSMDMAIDKHPELFQTKEFKRPDDIVEMTVSSLSGKLPSEATTKAGKLVTDIFNKKYVPTEEDNVLVRLPIINFNGINYIAQSGTPSDFVEEKTVIRREKSLGQLFKELQAIMDKLPEDRRHSLSFYKPQDYDEDAPSENDPRVDDGKPPVPPTTTVATNSGDTSTITFQASSSADTVGYRLYRSVNGGSFQRVNGKVVMAGEETKFTDAAGGGLYGYYVTAVDVAGKESAPSKAAYTDGSTMDLLFLTPPDPNAPLPSPSPSPPPGAGGANGNGTGATTGTGNGKPQPPVKQAPVVPTGLTAKSSGGGVELQWNLNPDKDVVKQYTIYYSDKENGSYTKIGTVTGGASQFRYYAVSYEGFYKISATNDAGESKPSGPVKFKK</sequence>
<evidence type="ECO:0000256" key="6">
    <source>
        <dbReference type="ARBA" id="ARBA00022679"/>
    </source>
</evidence>
<dbReference type="GO" id="GO:0009252">
    <property type="term" value="P:peptidoglycan biosynthetic process"/>
    <property type="evidence" value="ECO:0007669"/>
    <property type="project" value="UniProtKB-KW"/>
</dbReference>
<dbReference type="InterPro" id="IPR023346">
    <property type="entry name" value="Lysozyme-like_dom_sf"/>
</dbReference>
<evidence type="ECO:0000256" key="3">
    <source>
        <dbReference type="ARBA" id="ARBA00022645"/>
    </source>
</evidence>
<dbReference type="Pfam" id="PF00905">
    <property type="entry name" value="Transpeptidase"/>
    <property type="match status" value="1"/>
</dbReference>
<dbReference type="InterPro" id="IPR012338">
    <property type="entry name" value="Beta-lactam/transpept-like"/>
</dbReference>
<dbReference type="PANTHER" id="PTHR32282">
    <property type="entry name" value="BINDING PROTEIN TRANSPEPTIDASE, PUTATIVE-RELATED"/>
    <property type="match status" value="1"/>
</dbReference>
<dbReference type="InterPro" id="IPR036116">
    <property type="entry name" value="FN3_sf"/>
</dbReference>
<evidence type="ECO:0000256" key="13">
    <source>
        <dbReference type="ARBA" id="ARBA00034000"/>
    </source>
</evidence>
<dbReference type="GO" id="GO:0008360">
    <property type="term" value="P:regulation of cell shape"/>
    <property type="evidence" value="ECO:0007669"/>
    <property type="project" value="UniProtKB-KW"/>
</dbReference>
<dbReference type="SUPFAM" id="SSF49265">
    <property type="entry name" value="Fibronectin type III"/>
    <property type="match status" value="2"/>
</dbReference>
<proteinExistence type="predicted"/>
<feature type="transmembrane region" description="Helical" evidence="16">
    <location>
        <begin position="20"/>
        <end position="47"/>
    </location>
</feature>
<dbReference type="GO" id="GO:0008955">
    <property type="term" value="F:peptidoglycan glycosyltransferase activity"/>
    <property type="evidence" value="ECO:0007669"/>
    <property type="project" value="UniProtKB-EC"/>
</dbReference>
<evidence type="ECO:0000256" key="10">
    <source>
        <dbReference type="ARBA" id="ARBA00023136"/>
    </source>
</evidence>
<keyword evidence="12" id="KW-0961">Cell wall biogenesis/degradation</keyword>
<dbReference type="InterPro" id="IPR013783">
    <property type="entry name" value="Ig-like_fold"/>
</dbReference>
<feature type="domain" description="Penicillin-binding protein transpeptidase" evidence="17">
    <location>
        <begin position="388"/>
        <end position="649"/>
    </location>
</feature>
<dbReference type="GO" id="GO:0030288">
    <property type="term" value="C:outer membrane-bounded periplasmic space"/>
    <property type="evidence" value="ECO:0007669"/>
    <property type="project" value="TreeGrafter"/>
</dbReference>
<dbReference type="GO" id="GO:0005886">
    <property type="term" value="C:plasma membrane"/>
    <property type="evidence" value="ECO:0007669"/>
    <property type="project" value="UniProtKB-SubCell"/>
</dbReference>
<evidence type="ECO:0000259" key="17">
    <source>
        <dbReference type="Pfam" id="PF00905"/>
    </source>
</evidence>
<accession>A0A559K9B3</accession>
<evidence type="ECO:0000256" key="12">
    <source>
        <dbReference type="ARBA" id="ARBA00023316"/>
    </source>
</evidence>
<keyword evidence="7" id="KW-0378">Hydrolase</keyword>
<dbReference type="InterPro" id="IPR036950">
    <property type="entry name" value="PBP_transglycosylase"/>
</dbReference>
<evidence type="ECO:0000256" key="16">
    <source>
        <dbReference type="SAM" id="Phobius"/>
    </source>
</evidence>
<protein>
    <submittedName>
        <fullName evidence="19">Carboxypeptidase</fullName>
    </submittedName>
</protein>
<keyword evidence="4" id="KW-0645">Protease</keyword>
<keyword evidence="2" id="KW-1003">Cell membrane</keyword>
<comment type="catalytic activity">
    <reaction evidence="14">
        <text>[GlcNAc-(1-&gt;4)-Mur2Ac(oyl-L-Ala-gamma-D-Glu-L-Lys-D-Ala-D-Ala)](n)-di-trans,octa-cis-undecaprenyl diphosphate + beta-D-GlcNAc-(1-&gt;4)-Mur2Ac(oyl-L-Ala-gamma-D-Glu-L-Lys-D-Ala-D-Ala)-di-trans,octa-cis-undecaprenyl diphosphate = [GlcNAc-(1-&gt;4)-Mur2Ac(oyl-L-Ala-gamma-D-Glu-L-Lys-D-Ala-D-Ala)](n+1)-di-trans,octa-cis-undecaprenyl diphosphate + di-trans,octa-cis-undecaprenyl diphosphate + H(+)</text>
        <dbReference type="Rhea" id="RHEA:23708"/>
        <dbReference type="Rhea" id="RHEA-COMP:9602"/>
        <dbReference type="Rhea" id="RHEA-COMP:9603"/>
        <dbReference type="ChEBI" id="CHEBI:15378"/>
        <dbReference type="ChEBI" id="CHEBI:58405"/>
        <dbReference type="ChEBI" id="CHEBI:60033"/>
        <dbReference type="ChEBI" id="CHEBI:78435"/>
        <dbReference type="EC" id="2.4.99.28"/>
    </reaction>
</comment>
<reference evidence="19 20" key="1">
    <citation type="submission" date="2019-07" db="EMBL/GenBank/DDBJ databases">
        <authorList>
            <person name="Kim J."/>
        </authorList>
    </citation>
    <scope>NUCLEOTIDE SEQUENCE [LARGE SCALE GENOMIC DNA]</scope>
    <source>
        <strain evidence="19 20">JC52</strain>
    </source>
</reference>
<feature type="region of interest" description="Disordered" evidence="15">
    <location>
        <begin position="795"/>
        <end position="834"/>
    </location>
</feature>
<evidence type="ECO:0000313" key="20">
    <source>
        <dbReference type="Proteomes" id="UP000317036"/>
    </source>
</evidence>
<evidence type="ECO:0000256" key="1">
    <source>
        <dbReference type="ARBA" id="ARBA00004236"/>
    </source>
</evidence>
<feature type="domain" description="Glycosyl transferase family 51" evidence="18">
    <location>
        <begin position="81"/>
        <end position="269"/>
    </location>
</feature>
<feature type="region of interest" description="Disordered" evidence="15">
    <location>
        <begin position="912"/>
        <end position="964"/>
    </location>
</feature>
<evidence type="ECO:0000256" key="7">
    <source>
        <dbReference type="ARBA" id="ARBA00022801"/>
    </source>
</evidence>
<keyword evidence="10 16" id="KW-0472">Membrane</keyword>
<dbReference type="SUPFAM" id="SSF53955">
    <property type="entry name" value="Lysozyme-like"/>
    <property type="match status" value="1"/>
</dbReference>
<feature type="compositionally biased region" description="Gly residues" evidence="15">
    <location>
        <begin position="937"/>
        <end position="953"/>
    </location>
</feature>
<keyword evidence="9" id="KW-0573">Peptidoglycan synthesis</keyword>
<dbReference type="Gene3D" id="1.10.3810.10">
    <property type="entry name" value="Biosynthetic peptidoglycan transglycosylase-like"/>
    <property type="match status" value="1"/>
</dbReference>
<dbReference type="GO" id="GO:0009002">
    <property type="term" value="F:serine-type D-Ala-D-Ala carboxypeptidase activity"/>
    <property type="evidence" value="ECO:0007669"/>
    <property type="project" value="UniProtKB-EC"/>
</dbReference>
<dbReference type="InterPro" id="IPR001264">
    <property type="entry name" value="Glyco_trans_51"/>
</dbReference>
<comment type="subcellular location">
    <subcellularLocation>
        <location evidence="1">Cell membrane</location>
    </subcellularLocation>
</comment>
<dbReference type="AlphaFoldDB" id="A0A559K9B3"/>
<dbReference type="GO" id="GO:0008658">
    <property type="term" value="F:penicillin binding"/>
    <property type="evidence" value="ECO:0007669"/>
    <property type="project" value="InterPro"/>
</dbReference>
<evidence type="ECO:0000256" key="5">
    <source>
        <dbReference type="ARBA" id="ARBA00022676"/>
    </source>
</evidence>
<evidence type="ECO:0000256" key="15">
    <source>
        <dbReference type="SAM" id="MobiDB-lite"/>
    </source>
</evidence>
<comment type="caution">
    <text evidence="19">The sequence shown here is derived from an EMBL/GenBank/DDBJ whole genome shotgun (WGS) entry which is preliminary data.</text>
</comment>